<organism evidence="1 2">
    <name type="scientific">Dyella acidisoli</name>
    <dbReference type="NCBI Taxonomy" id="1867834"/>
    <lineage>
        <taxon>Bacteria</taxon>
        <taxon>Pseudomonadati</taxon>
        <taxon>Pseudomonadota</taxon>
        <taxon>Gammaproteobacteria</taxon>
        <taxon>Lysobacterales</taxon>
        <taxon>Rhodanobacteraceae</taxon>
        <taxon>Dyella</taxon>
    </lineage>
</organism>
<name>A0ABQ5XMS7_9GAMM</name>
<evidence type="ECO:0000313" key="1">
    <source>
        <dbReference type="EMBL" id="GLQ93014.1"/>
    </source>
</evidence>
<evidence type="ECO:0000313" key="2">
    <source>
        <dbReference type="Proteomes" id="UP001156670"/>
    </source>
</evidence>
<protein>
    <submittedName>
        <fullName evidence="1">Uncharacterized protein</fullName>
    </submittedName>
</protein>
<sequence>MLGFLYVVDLGNFAQITQDLGEGAQERETAVIDRIWQVFDAERVGLRIQEKFHTGPSEIMEHHPINRGQQWS</sequence>
<accession>A0ABQ5XMS7</accession>
<reference evidence="2" key="1">
    <citation type="journal article" date="2019" name="Int. J. Syst. Evol. Microbiol.">
        <title>The Global Catalogue of Microorganisms (GCM) 10K type strain sequencing project: providing services to taxonomists for standard genome sequencing and annotation.</title>
        <authorList>
            <consortium name="The Broad Institute Genomics Platform"/>
            <consortium name="The Broad Institute Genome Sequencing Center for Infectious Disease"/>
            <person name="Wu L."/>
            <person name="Ma J."/>
        </authorList>
    </citation>
    <scope>NUCLEOTIDE SEQUENCE [LARGE SCALE GENOMIC DNA]</scope>
    <source>
        <strain evidence="2">NBRC 111980</strain>
    </source>
</reference>
<gene>
    <name evidence="1" type="ORF">GCM10007901_19650</name>
</gene>
<keyword evidence="2" id="KW-1185">Reference proteome</keyword>
<dbReference type="EMBL" id="BSOB01000017">
    <property type="protein sequence ID" value="GLQ93014.1"/>
    <property type="molecule type" value="Genomic_DNA"/>
</dbReference>
<proteinExistence type="predicted"/>
<comment type="caution">
    <text evidence="1">The sequence shown here is derived from an EMBL/GenBank/DDBJ whole genome shotgun (WGS) entry which is preliminary data.</text>
</comment>
<dbReference type="Proteomes" id="UP001156670">
    <property type="component" value="Unassembled WGS sequence"/>
</dbReference>